<dbReference type="Proteomes" id="UP000005237">
    <property type="component" value="Unassembled WGS sequence"/>
</dbReference>
<dbReference type="CDD" id="cd05382">
    <property type="entry name" value="CAP_GAPR1-like"/>
    <property type="match status" value="1"/>
</dbReference>
<dbReference type="InterPro" id="IPR018244">
    <property type="entry name" value="Allrgn_V5/Tpx1_CS"/>
</dbReference>
<dbReference type="AlphaFoldDB" id="A0A8R1I1P2"/>
<feature type="domain" description="SCP" evidence="2">
    <location>
        <begin position="258"/>
        <end position="412"/>
    </location>
</feature>
<dbReference type="InterPro" id="IPR034113">
    <property type="entry name" value="SCP_GAPR1-like"/>
</dbReference>
<feature type="signal peptide" evidence="1">
    <location>
        <begin position="1"/>
        <end position="24"/>
    </location>
</feature>
<keyword evidence="1" id="KW-0732">Signal</keyword>
<dbReference type="EnsemblMetazoa" id="CJA13240a.1">
    <property type="protein sequence ID" value="CJA13240a.1"/>
    <property type="gene ID" value="WBGene00132444"/>
</dbReference>
<keyword evidence="4" id="KW-1185">Reference proteome</keyword>
<dbReference type="Gene3D" id="3.40.33.10">
    <property type="entry name" value="CAP"/>
    <property type="match status" value="1"/>
</dbReference>
<evidence type="ECO:0000313" key="4">
    <source>
        <dbReference type="Proteomes" id="UP000005237"/>
    </source>
</evidence>
<dbReference type="OMA" id="HEQPRTY"/>
<dbReference type="FunFam" id="3.40.33.10:FF:000024">
    <property type="entry name" value="Protein CBG17169"/>
    <property type="match status" value="1"/>
</dbReference>
<sequence>MSLSLSLALFSLILLFLFQLPADAKSITVSVQQYTGLKRSDIRGLENQYYYFQFCSCPKTVTERTVQTQIDQCSCSDAQKAKKLDDSIPQAKFAFSSSTNCATGACLNGKVNDELGTGKLFVKVLIGSTVLTSPDYQLLVVSSTKRDAILKTVKPSKIRLTYTCEQDLNENDEVVEKDTSRVAIENSHWSNSILHDAHGSATGFFSRITSQKKAEMKNSMMNGVDMDVRKLNNIGAIKSFLFAKSRVDKLDPVRYDIPKLKEWIVSYHNVYRSKHNAPALVPDLVLDARGKRWADELAYHKGCLVHEQPRTYGENLFFFGARHLPTQQTLAAAVVQSFYLEGIGYNYSSWRPMSFFKTGHFTQLVWKESRRIGVGVSIVKASSLRSPCVSGGPNMYLIFVVVKYDPAGNFESHKAYLRNVERPIA</sequence>
<dbReference type="InterPro" id="IPR014044">
    <property type="entry name" value="CAP_dom"/>
</dbReference>
<dbReference type="SUPFAM" id="SSF55797">
    <property type="entry name" value="PR-1-like"/>
    <property type="match status" value="1"/>
</dbReference>
<proteinExistence type="predicted"/>
<dbReference type="GO" id="GO:0005576">
    <property type="term" value="C:extracellular region"/>
    <property type="evidence" value="ECO:0007669"/>
    <property type="project" value="InterPro"/>
</dbReference>
<name>A0A8R1I1P2_CAEJA</name>
<evidence type="ECO:0000259" key="2">
    <source>
        <dbReference type="SMART" id="SM00198"/>
    </source>
</evidence>
<dbReference type="InterPro" id="IPR035940">
    <property type="entry name" value="CAP_sf"/>
</dbReference>
<evidence type="ECO:0000313" key="3">
    <source>
        <dbReference type="EnsemblMetazoa" id="CJA13240a.1"/>
    </source>
</evidence>
<dbReference type="SMART" id="SM00198">
    <property type="entry name" value="SCP"/>
    <property type="match status" value="1"/>
</dbReference>
<accession>A0A8R1I1P2</accession>
<organism evidence="3 4">
    <name type="scientific">Caenorhabditis japonica</name>
    <dbReference type="NCBI Taxonomy" id="281687"/>
    <lineage>
        <taxon>Eukaryota</taxon>
        <taxon>Metazoa</taxon>
        <taxon>Ecdysozoa</taxon>
        <taxon>Nematoda</taxon>
        <taxon>Chromadorea</taxon>
        <taxon>Rhabditida</taxon>
        <taxon>Rhabditina</taxon>
        <taxon>Rhabditomorpha</taxon>
        <taxon>Rhabditoidea</taxon>
        <taxon>Rhabditidae</taxon>
        <taxon>Peloderinae</taxon>
        <taxon>Caenorhabditis</taxon>
    </lineage>
</organism>
<protein>
    <submittedName>
        <fullName evidence="3">SCP domain-containing protein</fullName>
    </submittedName>
</protein>
<dbReference type="Pfam" id="PF00188">
    <property type="entry name" value="CAP"/>
    <property type="match status" value="1"/>
</dbReference>
<evidence type="ECO:0000256" key="1">
    <source>
        <dbReference type="SAM" id="SignalP"/>
    </source>
</evidence>
<feature type="chain" id="PRO_5035729628" evidence="1">
    <location>
        <begin position="25"/>
        <end position="425"/>
    </location>
</feature>
<dbReference type="PANTHER" id="PTHR10334">
    <property type="entry name" value="CYSTEINE-RICH SECRETORY PROTEIN-RELATED"/>
    <property type="match status" value="1"/>
</dbReference>
<dbReference type="InterPro" id="IPR001283">
    <property type="entry name" value="CRISP-related"/>
</dbReference>
<dbReference type="PROSITE" id="PS01009">
    <property type="entry name" value="CRISP_1"/>
    <property type="match status" value="1"/>
</dbReference>
<reference evidence="4" key="1">
    <citation type="submission" date="2010-08" db="EMBL/GenBank/DDBJ databases">
        <authorList>
            <consortium name="Caenorhabditis japonica Sequencing Consortium"/>
            <person name="Wilson R.K."/>
        </authorList>
    </citation>
    <scope>NUCLEOTIDE SEQUENCE [LARGE SCALE GENOMIC DNA]</scope>
    <source>
        <strain evidence="4">DF5081</strain>
    </source>
</reference>
<reference evidence="3" key="2">
    <citation type="submission" date="2022-06" db="UniProtKB">
        <authorList>
            <consortium name="EnsemblMetazoa"/>
        </authorList>
    </citation>
    <scope>IDENTIFICATION</scope>
    <source>
        <strain evidence="3">DF5081</strain>
    </source>
</reference>